<evidence type="ECO:0000256" key="1">
    <source>
        <dbReference type="ARBA" id="ARBA00001974"/>
    </source>
</evidence>
<evidence type="ECO:0000259" key="10">
    <source>
        <dbReference type="PROSITE" id="PS51384"/>
    </source>
</evidence>
<dbReference type="InterPro" id="IPR050415">
    <property type="entry name" value="MRET"/>
</dbReference>
<keyword evidence="5" id="KW-0274">FAD</keyword>
<keyword evidence="2" id="KW-0285">Flavoprotein</keyword>
<dbReference type="Proteomes" id="UP000675940">
    <property type="component" value="Unassembled WGS sequence"/>
</dbReference>
<dbReference type="InterPro" id="IPR012675">
    <property type="entry name" value="Beta-grasp_dom_sf"/>
</dbReference>
<evidence type="ECO:0000256" key="8">
    <source>
        <dbReference type="ARBA" id="ARBA00023014"/>
    </source>
</evidence>
<protein>
    <submittedName>
        <fullName evidence="11">2Fe-2S iron-sulfur cluster binding domain-containing protein</fullName>
    </submittedName>
</protein>
<organism evidence="11 12">
    <name type="scientific">Sagittula salina</name>
    <dbReference type="NCBI Taxonomy" id="2820268"/>
    <lineage>
        <taxon>Bacteria</taxon>
        <taxon>Pseudomonadati</taxon>
        <taxon>Pseudomonadota</taxon>
        <taxon>Alphaproteobacteria</taxon>
        <taxon>Rhodobacterales</taxon>
        <taxon>Roseobacteraceae</taxon>
        <taxon>Sagittula</taxon>
    </lineage>
</organism>
<evidence type="ECO:0000259" key="9">
    <source>
        <dbReference type="PROSITE" id="PS51085"/>
    </source>
</evidence>
<dbReference type="PRINTS" id="PR00410">
    <property type="entry name" value="PHEHYDRXLASE"/>
</dbReference>
<keyword evidence="8" id="KW-0411">Iron-sulfur</keyword>
<dbReference type="GO" id="GO:0051537">
    <property type="term" value="F:2 iron, 2 sulfur cluster binding"/>
    <property type="evidence" value="ECO:0007669"/>
    <property type="project" value="UniProtKB-KW"/>
</dbReference>
<keyword evidence="3" id="KW-0001">2Fe-2S</keyword>
<accession>A0A940S208</accession>
<dbReference type="SUPFAM" id="SSF63380">
    <property type="entry name" value="Riboflavin synthase domain-like"/>
    <property type="match status" value="1"/>
</dbReference>
<dbReference type="AlphaFoldDB" id="A0A940S208"/>
<keyword evidence="6" id="KW-0560">Oxidoreductase</keyword>
<dbReference type="Gene3D" id="3.10.20.30">
    <property type="match status" value="1"/>
</dbReference>
<dbReference type="InterPro" id="IPR017927">
    <property type="entry name" value="FAD-bd_FR_type"/>
</dbReference>
<evidence type="ECO:0000256" key="2">
    <source>
        <dbReference type="ARBA" id="ARBA00022630"/>
    </source>
</evidence>
<dbReference type="PROSITE" id="PS51085">
    <property type="entry name" value="2FE2S_FER_2"/>
    <property type="match status" value="1"/>
</dbReference>
<evidence type="ECO:0000313" key="11">
    <source>
        <dbReference type="EMBL" id="MBP0481504.1"/>
    </source>
</evidence>
<dbReference type="Gene3D" id="3.40.50.80">
    <property type="entry name" value="Nucleotide-binding domain of ferredoxin-NADP reductase (FNR) module"/>
    <property type="match status" value="1"/>
</dbReference>
<dbReference type="GO" id="GO:0050660">
    <property type="term" value="F:flavin adenine dinucleotide binding"/>
    <property type="evidence" value="ECO:0007669"/>
    <property type="project" value="TreeGrafter"/>
</dbReference>
<comment type="caution">
    <text evidence="11">The sequence shown here is derived from an EMBL/GenBank/DDBJ whole genome shotgun (WGS) entry which is preliminary data.</text>
</comment>
<dbReference type="InterPro" id="IPR001433">
    <property type="entry name" value="OxRdtase_FAD/NAD-bd"/>
</dbReference>
<reference evidence="11" key="1">
    <citation type="submission" date="2021-03" db="EMBL/GenBank/DDBJ databases">
        <title>Sagittula salina sp. nov. strain M10.9X isolated from the marine waste.</title>
        <authorList>
            <person name="Satari L."/>
            <person name="Molina-Menor E."/>
            <person name="Vidal-Verdu A."/>
            <person name="Pascual J."/>
            <person name="Pereto J."/>
            <person name="Porcar M."/>
        </authorList>
    </citation>
    <scope>NUCLEOTIDE SEQUENCE</scope>
    <source>
        <strain evidence="11">M10.9X</strain>
    </source>
</reference>
<proteinExistence type="predicted"/>
<evidence type="ECO:0000256" key="5">
    <source>
        <dbReference type="ARBA" id="ARBA00022827"/>
    </source>
</evidence>
<dbReference type="Gene3D" id="2.40.30.10">
    <property type="entry name" value="Translation factors"/>
    <property type="match status" value="1"/>
</dbReference>
<evidence type="ECO:0000256" key="4">
    <source>
        <dbReference type="ARBA" id="ARBA00022723"/>
    </source>
</evidence>
<comment type="cofactor">
    <cofactor evidence="1">
        <name>FAD</name>
        <dbReference type="ChEBI" id="CHEBI:57692"/>
    </cofactor>
</comment>
<dbReference type="Pfam" id="PF00175">
    <property type="entry name" value="NAD_binding_1"/>
    <property type="match status" value="1"/>
</dbReference>
<dbReference type="SUPFAM" id="SSF54292">
    <property type="entry name" value="2Fe-2S ferredoxin-like"/>
    <property type="match status" value="1"/>
</dbReference>
<dbReference type="PANTHER" id="PTHR47354:SF8">
    <property type="entry name" value="1,2-PHENYLACETYL-COA EPOXIDASE, SUBUNIT E"/>
    <property type="match status" value="1"/>
</dbReference>
<name>A0A940S208_9RHOB</name>
<dbReference type="Pfam" id="PF00970">
    <property type="entry name" value="FAD_binding_6"/>
    <property type="match status" value="1"/>
</dbReference>
<dbReference type="InterPro" id="IPR017938">
    <property type="entry name" value="Riboflavin_synthase-like_b-brl"/>
</dbReference>
<dbReference type="CDD" id="cd00207">
    <property type="entry name" value="fer2"/>
    <property type="match status" value="1"/>
</dbReference>
<dbReference type="GO" id="GO:0016491">
    <property type="term" value="F:oxidoreductase activity"/>
    <property type="evidence" value="ECO:0007669"/>
    <property type="project" value="UniProtKB-KW"/>
</dbReference>
<evidence type="ECO:0000256" key="7">
    <source>
        <dbReference type="ARBA" id="ARBA00023004"/>
    </source>
</evidence>
<dbReference type="PROSITE" id="PS51384">
    <property type="entry name" value="FAD_FR"/>
    <property type="match status" value="1"/>
</dbReference>
<dbReference type="PANTHER" id="PTHR47354">
    <property type="entry name" value="NADH OXIDOREDUCTASE HCR"/>
    <property type="match status" value="1"/>
</dbReference>
<dbReference type="GO" id="GO:0046872">
    <property type="term" value="F:metal ion binding"/>
    <property type="evidence" value="ECO:0007669"/>
    <property type="project" value="UniProtKB-KW"/>
</dbReference>
<feature type="domain" description="2Fe-2S ferredoxin-type" evidence="9">
    <location>
        <begin position="260"/>
        <end position="351"/>
    </location>
</feature>
<dbReference type="RefSeq" id="WP_209359247.1">
    <property type="nucleotide sequence ID" value="NZ_JAGISH010000001.1"/>
</dbReference>
<dbReference type="CDD" id="cd06214">
    <property type="entry name" value="PA_degradation_oxidoreductase_like"/>
    <property type="match status" value="1"/>
</dbReference>
<dbReference type="EMBL" id="JAGISH010000001">
    <property type="protein sequence ID" value="MBP0481504.1"/>
    <property type="molecule type" value="Genomic_DNA"/>
</dbReference>
<evidence type="ECO:0000256" key="6">
    <source>
        <dbReference type="ARBA" id="ARBA00023002"/>
    </source>
</evidence>
<keyword evidence="7" id="KW-0408">Iron</keyword>
<dbReference type="SUPFAM" id="SSF52343">
    <property type="entry name" value="Ferredoxin reductase-like, C-terminal NADP-linked domain"/>
    <property type="match status" value="1"/>
</dbReference>
<evidence type="ECO:0000256" key="3">
    <source>
        <dbReference type="ARBA" id="ARBA00022714"/>
    </source>
</evidence>
<dbReference type="InterPro" id="IPR001041">
    <property type="entry name" value="2Fe-2S_ferredoxin-type"/>
</dbReference>
<keyword evidence="12" id="KW-1185">Reference proteome</keyword>
<gene>
    <name evidence="11" type="ORF">J5474_03235</name>
</gene>
<dbReference type="InterPro" id="IPR039261">
    <property type="entry name" value="FNR_nucleotide-bd"/>
</dbReference>
<dbReference type="InterPro" id="IPR008333">
    <property type="entry name" value="Cbr1-like_FAD-bd_dom"/>
</dbReference>
<dbReference type="Pfam" id="PF00111">
    <property type="entry name" value="Fer2"/>
    <property type="match status" value="1"/>
</dbReference>
<evidence type="ECO:0000313" key="12">
    <source>
        <dbReference type="Proteomes" id="UP000675940"/>
    </source>
</evidence>
<dbReference type="InterPro" id="IPR036010">
    <property type="entry name" value="2Fe-2S_ferredoxin-like_sf"/>
</dbReference>
<sequence>MTPTFHDLTLCDVRPEGEGAVALTFAVPEVLAETFAFAPGQYLTLRTAVGGQDERRSYSIARGEPGRLTVGVKHVPDGAFSTAAQDFRAQKILHVMPPQGRFVWRGEAKVVLIAAGSGITPMVAIAEAVLKAGGEAALVYGNRSAAAIMFRDTLDALKDRYMGRFSLIHVLSREPQDVALLNGRVTGEKVLALHRAGALDLHGAEGVFLCGPGGMIEDVSTALDGIVAPHRIHFERFYTEGEAPRAAPSEAAQKAAADGVSVEVVLDGTRRTFAVGQGDDNVVDAAARAGLELPYSCKNGMCCTCRCKVVEGSAEMAVNYSLEPWEMEAGFILACQARPTSDRLVLDFDAA</sequence>
<keyword evidence="4" id="KW-0479">Metal-binding</keyword>
<feature type="domain" description="FAD-binding FR-type" evidence="10">
    <location>
        <begin position="3"/>
        <end position="105"/>
    </location>
</feature>